<feature type="non-terminal residue" evidence="1">
    <location>
        <position position="46"/>
    </location>
</feature>
<accession>A0A819XZV1</accession>
<proteinExistence type="predicted"/>
<reference evidence="1" key="1">
    <citation type="submission" date="2021-02" db="EMBL/GenBank/DDBJ databases">
        <authorList>
            <person name="Nowell W R."/>
        </authorList>
    </citation>
    <scope>NUCLEOTIDE SEQUENCE</scope>
</reference>
<evidence type="ECO:0000313" key="1">
    <source>
        <dbReference type="EMBL" id="CAF4150404.1"/>
    </source>
</evidence>
<organism evidence="1 2">
    <name type="scientific">Rotaria sordida</name>
    <dbReference type="NCBI Taxonomy" id="392033"/>
    <lineage>
        <taxon>Eukaryota</taxon>
        <taxon>Metazoa</taxon>
        <taxon>Spiralia</taxon>
        <taxon>Gnathifera</taxon>
        <taxon>Rotifera</taxon>
        <taxon>Eurotatoria</taxon>
        <taxon>Bdelloidea</taxon>
        <taxon>Philodinida</taxon>
        <taxon>Philodinidae</taxon>
        <taxon>Rotaria</taxon>
    </lineage>
</organism>
<gene>
    <name evidence="1" type="ORF">FNK824_LOCUS33654</name>
</gene>
<dbReference type="EMBL" id="CAJOBE010012509">
    <property type="protein sequence ID" value="CAF4150404.1"/>
    <property type="molecule type" value="Genomic_DNA"/>
</dbReference>
<sequence length="46" mass="5352">MDLPELIESDESSKYQPFPITEMQQAYLIGRSGHIELGHVSCFYYQ</sequence>
<comment type="caution">
    <text evidence="1">The sequence shown here is derived from an EMBL/GenBank/DDBJ whole genome shotgun (WGS) entry which is preliminary data.</text>
</comment>
<name>A0A819XZV1_9BILA</name>
<protein>
    <submittedName>
        <fullName evidence="1">Uncharacterized protein</fullName>
    </submittedName>
</protein>
<evidence type="ECO:0000313" key="2">
    <source>
        <dbReference type="Proteomes" id="UP000663874"/>
    </source>
</evidence>
<dbReference type="AlphaFoldDB" id="A0A819XZV1"/>
<dbReference type="Proteomes" id="UP000663874">
    <property type="component" value="Unassembled WGS sequence"/>
</dbReference>